<dbReference type="EMBL" id="JAJFAZ020000006">
    <property type="protein sequence ID" value="KAI5324442.1"/>
    <property type="molecule type" value="Genomic_DNA"/>
</dbReference>
<name>A0AAD4YW02_PRUDU</name>
<dbReference type="Pfam" id="PF00646">
    <property type="entry name" value="F-box"/>
    <property type="match status" value="1"/>
</dbReference>
<dbReference type="PROSITE" id="PS50181">
    <property type="entry name" value="FBOX"/>
    <property type="match status" value="1"/>
</dbReference>
<dbReference type="AlphaFoldDB" id="A0AAD4YW02"/>
<dbReference type="SUPFAM" id="SSF81383">
    <property type="entry name" value="F-box domain"/>
    <property type="match status" value="1"/>
</dbReference>
<feature type="domain" description="F-box" evidence="1">
    <location>
        <begin position="13"/>
        <end position="59"/>
    </location>
</feature>
<dbReference type="InterPro" id="IPR001810">
    <property type="entry name" value="F-box_dom"/>
</dbReference>
<dbReference type="Proteomes" id="UP001054821">
    <property type="component" value="Chromosome 6"/>
</dbReference>
<reference evidence="2 3" key="1">
    <citation type="journal article" date="2022" name="G3 (Bethesda)">
        <title>Whole-genome sequence and methylome profiling of the almond [Prunus dulcis (Mill.) D.A. Webb] cultivar 'Nonpareil'.</title>
        <authorList>
            <person name="D'Amico-Willman K.M."/>
            <person name="Ouma W.Z."/>
            <person name="Meulia T."/>
            <person name="Sideli G.M."/>
            <person name="Gradziel T.M."/>
            <person name="Fresnedo-Ramirez J."/>
        </authorList>
    </citation>
    <scope>NUCLEOTIDE SEQUENCE [LARGE SCALE GENOMIC DNA]</scope>
    <source>
        <strain evidence="2">Clone GOH B32 T37-40</strain>
    </source>
</reference>
<dbReference type="InterPro" id="IPR036047">
    <property type="entry name" value="F-box-like_dom_sf"/>
</dbReference>
<evidence type="ECO:0000313" key="2">
    <source>
        <dbReference type="EMBL" id="KAI5324442.1"/>
    </source>
</evidence>
<proteinExistence type="predicted"/>
<organism evidence="2 3">
    <name type="scientific">Prunus dulcis</name>
    <name type="common">Almond</name>
    <name type="synonym">Amygdalus dulcis</name>
    <dbReference type="NCBI Taxonomy" id="3755"/>
    <lineage>
        <taxon>Eukaryota</taxon>
        <taxon>Viridiplantae</taxon>
        <taxon>Streptophyta</taxon>
        <taxon>Embryophyta</taxon>
        <taxon>Tracheophyta</taxon>
        <taxon>Spermatophyta</taxon>
        <taxon>Magnoliopsida</taxon>
        <taxon>eudicotyledons</taxon>
        <taxon>Gunneridae</taxon>
        <taxon>Pentapetalae</taxon>
        <taxon>rosids</taxon>
        <taxon>fabids</taxon>
        <taxon>Rosales</taxon>
        <taxon>Rosaceae</taxon>
        <taxon>Amygdaloideae</taxon>
        <taxon>Amygdaleae</taxon>
        <taxon>Prunus</taxon>
    </lineage>
</organism>
<evidence type="ECO:0000259" key="1">
    <source>
        <dbReference type="PROSITE" id="PS50181"/>
    </source>
</evidence>
<keyword evidence="3" id="KW-1185">Reference proteome</keyword>
<gene>
    <name evidence="2" type="ORF">L3X38_033515</name>
</gene>
<evidence type="ECO:0000313" key="3">
    <source>
        <dbReference type="Proteomes" id="UP001054821"/>
    </source>
</evidence>
<sequence>MDPHNEKDTDQVSSTFSNMPTDTIAIILGRLPLEPLVKSRLVCREWQWVSSRKDFIEDYDKRLNLGGPPTFHCLVTASTKDLRDVGCYSALLDPERSRGDPITDALVSSFHHIPADSTFESTRPKTAALVSRFYHQIPEDSKFKSNVWFPSNRQPAIAFLPNEMQDRYSRLRSLSRYVPSIIPIPSKWKFSYRQSKSMSQIASYHRNSNAAGNEYGR</sequence>
<protein>
    <recommendedName>
        <fullName evidence="1">F-box domain-containing protein</fullName>
    </recommendedName>
</protein>
<accession>A0AAD4YW02</accession>
<comment type="caution">
    <text evidence="2">The sequence shown here is derived from an EMBL/GenBank/DDBJ whole genome shotgun (WGS) entry which is preliminary data.</text>
</comment>